<name>A0A1G8FJ36_9BURK</name>
<evidence type="ECO:0000256" key="1">
    <source>
        <dbReference type="SAM" id="MobiDB-lite"/>
    </source>
</evidence>
<dbReference type="Proteomes" id="UP000199706">
    <property type="component" value="Unassembled WGS sequence"/>
</dbReference>
<reference evidence="2 3" key="1">
    <citation type="submission" date="2016-10" db="EMBL/GenBank/DDBJ databases">
        <authorList>
            <person name="de Groot N.N."/>
        </authorList>
    </citation>
    <scope>NUCLEOTIDE SEQUENCE [LARGE SCALE GENOMIC DNA]</scope>
    <source>
        <strain evidence="2 3">LMG 2247</strain>
    </source>
</reference>
<sequence>MSSDRRWMTRTGSESPVSSRRCKPRTTGIRQANDPSKPPLRLSDGQPRHRKLPQRHKTKRMSRRRRISGALLHYRCCRTRDRHTHHYQLRRRFEHLKSRTPTAINSAIKCTALQREIETHNRLVRAPVAGAADEANLTCLNDELSRGAGPEPRHQLTSLPTPHDTTMKLAAAEVGSSTGLATLKDRTIGEPRYPRSEEDNSIDGCHRVQLLLCVNICTPASDVWAQPKESELTAHGHYVN</sequence>
<feature type="compositionally biased region" description="Basic residues" evidence="1">
    <location>
        <begin position="48"/>
        <end position="65"/>
    </location>
</feature>
<dbReference type="EMBL" id="FNCJ01000013">
    <property type="protein sequence ID" value="SDH82145.1"/>
    <property type="molecule type" value="Genomic_DNA"/>
</dbReference>
<proteinExistence type="predicted"/>
<organism evidence="2 3">
    <name type="scientific">Paraburkholderia phenazinium</name>
    <dbReference type="NCBI Taxonomy" id="60549"/>
    <lineage>
        <taxon>Bacteria</taxon>
        <taxon>Pseudomonadati</taxon>
        <taxon>Pseudomonadota</taxon>
        <taxon>Betaproteobacteria</taxon>
        <taxon>Burkholderiales</taxon>
        <taxon>Burkholderiaceae</taxon>
        <taxon>Paraburkholderia</taxon>
    </lineage>
</organism>
<accession>A0A1G8FJ36</accession>
<feature type="region of interest" description="Disordered" evidence="1">
    <location>
        <begin position="1"/>
        <end position="65"/>
    </location>
</feature>
<dbReference type="AlphaFoldDB" id="A0A1G8FJ36"/>
<gene>
    <name evidence="2" type="ORF">SAMN05216466_113208</name>
</gene>
<evidence type="ECO:0000313" key="2">
    <source>
        <dbReference type="EMBL" id="SDH82145.1"/>
    </source>
</evidence>
<evidence type="ECO:0000313" key="3">
    <source>
        <dbReference type="Proteomes" id="UP000199706"/>
    </source>
</evidence>
<protein>
    <submittedName>
        <fullName evidence="2">Uncharacterized protein</fullName>
    </submittedName>
</protein>